<organism evidence="1 2">
    <name type="scientific">Araneus ventricosus</name>
    <name type="common">Orbweaver spider</name>
    <name type="synonym">Epeira ventricosa</name>
    <dbReference type="NCBI Taxonomy" id="182803"/>
    <lineage>
        <taxon>Eukaryota</taxon>
        <taxon>Metazoa</taxon>
        <taxon>Ecdysozoa</taxon>
        <taxon>Arthropoda</taxon>
        <taxon>Chelicerata</taxon>
        <taxon>Arachnida</taxon>
        <taxon>Araneae</taxon>
        <taxon>Araneomorphae</taxon>
        <taxon>Entelegynae</taxon>
        <taxon>Araneoidea</taxon>
        <taxon>Araneidae</taxon>
        <taxon>Araneus</taxon>
    </lineage>
</organism>
<reference evidence="1 2" key="1">
    <citation type="journal article" date="2019" name="Sci. Rep.">
        <title>Orb-weaving spider Araneus ventricosus genome elucidates the spidroin gene catalogue.</title>
        <authorList>
            <person name="Kono N."/>
            <person name="Nakamura H."/>
            <person name="Ohtoshi R."/>
            <person name="Moran D.A.P."/>
            <person name="Shinohara A."/>
            <person name="Yoshida Y."/>
            <person name="Fujiwara M."/>
            <person name="Mori M."/>
            <person name="Tomita M."/>
            <person name="Arakawa K."/>
        </authorList>
    </citation>
    <scope>NUCLEOTIDE SEQUENCE [LARGE SCALE GENOMIC DNA]</scope>
</reference>
<protein>
    <recommendedName>
        <fullName evidence="3">RanBP2-type domain-containing protein</fullName>
    </recommendedName>
</protein>
<evidence type="ECO:0000313" key="1">
    <source>
        <dbReference type="EMBL" id="GBL70899.1"/>
    </source>
</evidence>
<sequence>MIVYCCVICSTPNYSEVLRCSVCGGDQFLEENLNMTHSESTVAQTTNSRHESTKLSGEVGGQVIESRPSQPEQNVSAWKDIFPYEDSSVIECIRSQDADTINFCNQNIPLGQEQPFQHFSQDPTVSFYCSATLQDRHKCPCI</sequence>
<keyword evidence="2" id="KW-1185">Reference proteome</keyword>
<accession>A0A4Y1ZWI0</accession>
<dbReference type="Proteomes" id="UP000499080">
    <property type="component" value="Unassembled WGS sequence"/>
</dbReference>
<dbReference type="AlphaFoldDB" id="A0A4Y1ZWI0"/>
<evidence type="ECO:0008006" key="3">
    <source>
        <dbReference type="Google" id="ProtNLM"/>
    </source>
</evidence>
<comment type="caution">
    <text evidence="1">The sequence shown here is derived from an EMBL/GenBank/DDBJ whole genome shotgun (WGS) entry which is preliminary data.</text>
</comment>
<name>A0A4Y1ZWI0_ARAVE</name>
<evidence type="ECO:0000313" key="2">
    <source>
        <dbReference type="Proteomes" id="UP000499080"/>
    </source>
</evidence>
<proteinExistence type="predicted"/>
<gene>
    <name evidence="1" type="ORF">AVEN_113228_1</name>
</gene>
<dbReference type="EMBL" id="BGPR01078539">
    <property type="protein sequence ID" value="GBL70899.1"/>
    <property type="molecule type" value="Genomic_DNA"/>
</dbReference>